<feature type="compositionally biased region" description="Polar residues" evidence="1">
    <location>
        <begin position="1"/>
        <end position="10"/>
    </location>
</feature>
<keyword evidence="3" id="KW-1185">Reference proteome</keyword>
<name>A0A482XAJ7_LAOST</name>
<organism evidence="2 3">
    <name type="scientific">Laodelphax striatellus</name>
    <name type="common">Small brown planthopper</name>
    <name type="synonym">Delphax striatella</name>
    <dbReference type="NCBI Taxonomy" id="195883"/>
    <lineage>
        <taxon>Eukaryota</taxon>
        <taxon>Metazoa</taxon>
        <taxon>Ecdysozoa</taxon>
        <taxon>Arthropoda</taxon>
        <taxon>Hexapoda</taxon>
        <taxon>Insecta</taxon>
        <taxon>Pterygota</taxon>
        <taxon>Neoptera</taxon>
        <taxon>Paraneoptera</taxon>
        <taxon>Hemiptera</taxon>
        <taxon>Auchenorrhyncha</taxon>
        <taxon>Fulgoroidea</taxon>
        <taxon>Delphacidae</taxon>
        <taxon>Criomorphinae</taxon>
        <taxon>Laodelphax</taxon>
    </lineage>
</organism>
<proteinExistence type="predicted"/>
<dbReference type="InParanoid" id="A0A482XAJ7"/>
<dbReference type="AlphaFoldDB" id="A0A482XAJ7"/>
<sequence>MGAQSPPSYQETKEPARITKHQRNQKISVEHENTVSPPKKIRNSVRLSAGVRLPKRYEDADLYKPRLDCGQGNRRKRKPGEPVIDSLVGQYLMFILDSDCSSKIIVR</sequence>
<gene>
    <name evidence="2" type="ORF">LSTR_LSTR016364</name>
</gene>
<comment type="caution">
    <text evidence="2">The sequence shown here is derived from an EMBL/GenBank/DDBJ whole genome shotgun (WGS) entry which is preliminary data.</text>
</comment>
<feature type="region of interest" description="Disordered" evidence="1">
    <location>
        <begin position="1"/>
        <end position="39"/>
    </location>
</feature>
<dbReference type="EMBL" id="QKKF02014499">
    <property type="protein sequence ID" value="RZF42733.1"/>
    <property type="molecule type" value="Genomic_DNA"/>
</dbReference>
<dbReference type="Proteomes" id="UP000291343">
    <property type="component" value="Unassembled WGS sequence"/>
</dbReference>
<evidence type="ECO:0000313" key="3">
    <source>
        <dbReference type="Proteomes" id="UP000291343"/>
    </source>
</evidence>
<protein>
    <submittedName>
        <fullName evidence="2">Uncharacterized protein</fullName>
    </submittedName>
</protein>
<accession>A0A482XAJ7</accession>
<reference evidence="2 3" key="1">
    <citation type="journal article" date="2017" name="Gigascience">
        <title>Genome sequence of the small brown planthopper, Laodelphax striatellus.</title>
        <authorList>
            <person name="Zhu J."/>
            <person name="Jiang F."/>
            <person name="Wang X."/>
            <person name="Yang P."/>
            <person name="Bao Y."/>
            <person name="Zhao W."/>
            <person name="Wang W."/>
            <person name="Lu H."/>
            <person name="Wang Q."/>
            <person name="Cui N."/>
            <person name="Li J."/>
            <person name="Chen X."/>
            <person name="Luo L."/>
            <person name="Yu J."/>
            <person name="Kang L."/>
            <person name="Cui F."/>
        </authorList>
    </citation>
    <scope>NUCLEOTIDE SEQUENCE [LARGE SCALE GENOMIC DNA]</scope>
    <source>
        <strain evidence="2">Lst14</strain>
    </source>
</reference>
<evidence type="ECO:0000313" key="2">
    <source>
        <dbReference type="EMBL" id="RZF42733.1"/>
    </source>
</evidence>
<evidence type="ECO:0000256" key="1">
    <source>
        <dbReference type="SAM" id="MobiDB-lite"/>
    </source>
</evidence>